<dbReference type="Gene3D" id="1.20.1250.20">
    <property type="entry name" value="MFS general substrate transporter like domains"/>
    <property type="match status" value="1"/>
</dbReference>
<protein>
    <submittedName>
        <fullName evidence="9">MFS transporter</fullName>
    </submittedName>
</protein>
<reference evidence="9" key="2">
    <citation type="submission" date="2021-04" db="EMBL/GenBank/DDBJ databases">
        <authorList>
            <person name="Gilroy R."/>
        </authorList>
    </citation>
    <scope>NUCLEOTIDE SEQUENCE</scope>
    <source>
        <strain evidence="9">CHK32-1732</strain>
    </source>
</reference>
<evidence type="ECO:0000256" key="6">
    <source>
        <dbReference type="ARBA" id="ARBA00023136"/>
    </source>
</evidence>
<keyword evidence="4 7" id="KW-0812">Transmembrane</keyword>
<feature type="transmembrane region" description="Helical" evidence="7">
    <location>
        <begin position="147"/>
        <end position="169"/>
    </location>
</feature>
<feature type="transmembrane region" description="Helical" evidence="7">
    <location>
        <begin position="82"/>
        <end position="102"/>
    </location>
</feature>
<feature type="transmembrane region" description="Helical" evidence="7">
    <location>
        <begin position="289"/>
        <end position="308"/>
    </location>
</feature>
<evidence type="ECO:0000256" key="5">
    <source>
        <dbReference type="ARBA" id="ARBA00022989"/>
    </source>
</evidence>
<evidence type="ECO:0000313" key="9">
    <source>
        <dbReference type="EMBL" id="HIW91548.1"/>
    </source>
</evidence>
<dbReference type="EMBL" id="DXGC01000070">
    <property type="protein sequence ID" value="HIW91548.1"/>
    <property type="molecule type" value="Genomic_DNA"/>
</dbReference>
<dbReference type="AlphaFoldDB" id="A0A9D1RNU7"/>
<comment type="subcellular location">
    <subcellularLocation>
        <location evidence="1">Cell membrane</location>
        <topology evidence="1">Multi-pass membrane protein</topology>
    </subcellularLocation>
</comment>
<dbReference type="InterPro" id="IPR036259">
    <property type="entry name" value="MFS_trans_sf"/>
</dbReference>
<evidence type="ECO:0000256" key="2">
    <source>
        <dbReference type="ARBA" id="ARBA00022448"/>
    </source>
</evidence>
<name>A0A9D1RNU7_9CORY</name>
<evidence type="ECO:0000259" key="8">
    <source>
        <dbReference type="PROSITE" id="PS50850"/>
    </source>
</evidence>
<keyword evidence="3" id="KW-1003">Cell membrane</keyword>
<reference evidence="9" key="1">
    <citation type="journal article" date="2021" name="PeerJ">
        <title>Extensive microbial diversity within the chicken gut microbiome revealed by metagenomics and culture.</title>
        <authorList>
            <person name="Gilroy R."/>
            <person name="Ravi A."/>
            <person name="Getino M."/>
            <person name="Pursley I."/>
            <person name="Horton D.L."/>
            <person name="Alikhan N.F."/>
            <person name="Baker D."/>
            <person name="Gharbi K."/>
            <person name="Hall N."/>
            <person name="Watson M."/>
            <person name="Adriaenssens E.M."/>
            <person name="Foster-Nyarko E."/>
            <person name="Jarju S."/>
            <person name="Secka A."/>
            <person name="Antonio M."/>
            <person name="Oren A."/>
            <person name="Chaudhuri R.R."/>
            <person name="La Ragione R."/>
            <person name="Hildebrand F."/>
            <person name="Pallen M.J."/>
        </authorList>
    </citation>
    <scope>NUCLEOTIDE SEQUENCE</scope>
    <source>
        <strain evidence="9">CHK32-1732</strain>
    </source>
</reference>
<sequence length="404" mass="40800">MNDSRTRNDHPATGRSLAAAAYIFAVVMMGTTMPTPLYPEMSATFGFGDAATTVLFAIYAIGVVAGLVIFGRLSDTLGRRPVLGIAVVLSLLSAGLFLIAGAGDGTTVGLVLMYIGRVLSGLAAGIFTSTGTVTVMENSPAGRENLATALATAANIGGLGLGILMSGVVGSVVGAPLTAPFIVHAVLLALAAVLLPVVRDRVVRDRSAGWLPRPRVPGVPAESRTLFTAAVPGAVAGYTICGLYSSVTPNFMAAEMGISDSAAIASVASSLFLASAVGQILLRGLGNRTLMAGGSALLVLCGILLVLAVEVGTLPLLILSSVVGGLGQGLVFMTGMRAVTAAAPPEERTAVTTSFFIVGYLSLTVPSMLAGILTVPLGLVGSTIVFSVLIVIIGGVSIAQARRY</sequence>
<feature type="transmembrane region" description="Helical" evidence="7">
    <location>
        <begin position="262"/>
        <end position="282"/>
    </location>
</feature>
<evidence type="ECO:0000256" key="3">
    <source>
        <dbReference type="ARBA" id="ARBA00022475"/>
    </source>
</evidence>
<gene>
    <name evidence="9" type="ORF">H9870_07805</name>
</gene>
<feature type="transmembrane region" description="Helical" evidence="7">
    <location>
        <begin position="114"/>
        <end position="135"/>
    </location>
</feature>
<feature type="transmembrane region" description="Helical" evidence="7">
    <location>
        <begin position="379"/>
        <end position="399"/>
    </location>
</feature>
<feature type="transmembrane region" description="Helical" evidence="7">
    <location>
        <begin position="225"/>
        <end position="247"/>
    </location>
</feature>
<keyword evidence="5 7" id="KW-1133">Transmembrane helix</keyword>
<dbReference type="PANTHER" id="PTHR23517:SF13">
    <property type="entry name" value="MAJOR FACILITATOR SUPERFAMILY MFS_1"/>
    <property type="match status" value="1"/>
</dbReference>
<comment type="caution">
    <text evidence="9">The sequence shown here is derived from an EMBL/GenBank/DDBJ whole genome shotgun (WGS) entry which is preliminary data.</text>
</comment>
<dbReference type="SUPFAM" id="SSF103473">
    <property type="entry name" value="MFS general substrate transporter"/>
    <property type="match status" value="1"/>
</dbReference>
<dbReference type="Pfam" id="PF07690">
    <property type="entry name" value="MFS_1"/>
    <property type="match status" value="1"/>
</dbReference>
<feature type="domain" description="Major facilitator superfamily (MFS) profile" evidence="8">
    <location>
        <begin position="16"/>
        <end position="404"/>
    </location>
</feature>
<proteinExistence type="predicted"/>
<keyword evidence="6 7" id="KW-0472">Membrane</keyword>
<evidence type="ECO:0000313" key="10">
    <source>
        <dbReference type="Proteomes" id="UP000824190"/>
    </source>
</evidence>
<feature type="transmembrane region" description="Helical" evidence="7">
    <location>
        <begin position="314"/>
        <end position="333"/>
    </location>
</feature>
<dbReference type="GO" id="GO:0022857">
    <property type="term" value="F:transmembrane transporter activity"/>
    <property type="evidence" value="ECO:0007669"/>
    <property type="project" value="InterPro"/>
</dbReference>
<dbReference type="Proteomes" id="UP000824190">
    <property type="component" value="Unassembled WGS sequence"/>
</dbReference>
<evidence type="ECO:0000256" key="7">
    <source>
        <dbReference type="SAM" id="Phobius"/>
    </source>
</evidence>
<dbReference type="PANTHER" id="PTHR23517">
    <property type="entry name" value="RESISTANCE PROTEIN MDTM, PUTATIVE-RELATED-RELATED"/>
    <property type="match status" value="1"/>
</dbReference>
<organism evidence="9 10">
    <name type="scientific">Candidatus Corynebacterium avicola</name>
    <dbReference type="NCBI Taxonomy" id="2838527"/>
    <lineage>
        <taxon>Bacteria</taxon>
        <taxon>Bacillati</taxon>
        <taxon>Actinomycetota</taxon>
        <taxon>Actinomycetes</taxon>
        <taxon>Mycobacteriales</taxon>
        <taxon>Corynebacteriaceae</taxon>
        <taxon>Corynebacterium</taxon>
    </lineage>
</organism>
<keyword evidence="2" id="KW-0813">Transport</keyword>
<dbReference type="InterPro" id="IPR050171">
    <property type="entry name" value="MFS_Transporters"/>
</dbReference>
<dbReference type="PROSITE" id="PS50850">
    <property type="entry name" value="MFS"/>
    <property type="match status" value="1"/>
</dbReference>
<accession>A0A9D1RNU7</accession>
<dbReference type="InterPro" id="IPR011701">
    <property type="entry name" value="MFS"/>
</dbReference>
<feature type="transmembrane region" description="Helical" evidence="7">
    <location>
        <begin position="50"/>
        <end position="70"/>
    </location>
</feature>
<evidence type="ECO:0000256" key="4">
    <source>
        <dbReference type="ARBA" id="ARBA00022692"/>
    </source>
</evidence>
<feature type="transmembrane region" description="Helical" evidence="7">
    <location>
        <begin position="12"/>
        <end position="30"/>
    </location>
</feature>
<dbReference type="InterPro" id="IPR020846">
    <property type="entry name" value="MFS_dom"/>
</dbReference>
<evidence type="ECO:0000256" key="1">
    <source>
        <dbReference type="ARBA" id="ARBA00004651"/>
    </source>
</evidence>
<dbReference type="GO" id="GO:0005886">
    <property type="term" value="C:plasma membrane"/>
    <property type="evidence" value="ECO:0007669"/>
    <property type="project" value="UniProtKB-SubCell"/>
</dbReference>
<feature type="transmembrane region" description="Helical" evidence="7">
    <location>
        <begin position="181"/>
        <end position="198"/>
    </location>
</feature>
<feature type="transmembrane region" description="Helical" evidence="7">
    <location>
        <begin position="354"/>
        <end position="373"/>
    </location>
</feature>